<dbReference type="InterPro" id="IPR052162">
    <property type="entry name" value="Sensor_kinase/Photoreceptor"/>
</dbReference>
<dbReference type="CDD" id="cd00082">
    <property type="entry name" value="HisKA"/>
    <property type="match status" value="1"/>
</dbReference>
<evidence type="ECO:0000259" key="11">
    <source>
        <dbReference type="PROSITE" id="PS50113"/>
    </source>
</evidence>
<dbReference type="PROSITE" id="PS50109">
    <property type="entry name" value="HIS_KIN"/>
    <property type="match status" value="1"/>
</dbReference>
<dbReference type="SUPFAM" id="SSF55874">
    <property type="entry name" value="ATPase domain of HSP90 chaperone/DNA topoisomerase II/histidine kinase"/>
    <property type="match status" value="1"/>
</dbReference>
<dbReference type="FunFam" id="3.30.565.10:FF:000006">
    <property type="entry name" value="Sensor histidine kinase WalK"/>
    <property type="match status" value="1"/>
</dbReference>
<sequence length="669" mass="76602">MQNTELEIEVQKRTSKLIAQVEKLESRVAQCTAELQQIKHELLLEIERRTQAEQTLKKQLTAIESTIDGIAILHENQFRYLNIAHIQMFGYDTAEELIGQPWTKLYTPEEIGRFEREVFPILSATGNWRGEAIAKRRDGSTFNEEVSLTLIQNGELICVCRDITENKKAKARLEKSLLELSQFKYALDQSAVVAITDTQGKIIYTNDNFCQISQYSREELIGNTHKIVNSGYHSQEFFQNLWATISSGQVWRGEIRNLAKDRSYYWVDTTIIPFLDHDGKPWQYLAIRNDITNRKLAESALQESEQKFRQLAENLHQVFWISDPEISEIIYISPAYAEIWGHSCASLYENPKSFLDAIYPDDIERFMMAVKNKKTGFDIEYRIKRPDGSMRWIHDRGFPLKNTTGEVYQLVSIAEDITQRKQVEEEISKALEREKELGELKSRFVSMTSHEFRTPLSVIYSSAGILRDFGHKLDEEKKKKHLDCIQTYVQHTIKLLDDILLFNKAETGNLAFEPVPLDVLSFCQQLIEEIQLSMSNHTIIFTTNSPDSVIGHFDKKILRQILINLLSNAMKYSPNTAIVNFNLDIIEEQVIFTIQDQGIGIPEADQVKLFESFHRAKNVGNIPGTGLGLSIVAKCVDLHKGTIAVNSQLGIGTTFIINIPLNTSNQTDI</sequence>
<comment type="catalytic activity">
    <reaction evidence="1">
        <text>ATP + protein L-histidine = ADP + protein N-phospho-L-histidine.</text>
        <dbReference type="EC" id="2.7.13.3"/>
    </reaction>
</comment>
<dbReference type="AlphaFoldDB" id="A0A2S6CSS4"/>
<accession>A0A2S6CSS4</accession>
<feature type="domain" description="Histidine kinase" evidence="9">
    <location>
        <begin position="447"/>
        <end position="663"/>
    </location>
</feature>
<dbReference type="SMART" id="SM00387">
    <property type="entry name" value="HATPase_c"/>
    <property type="match status" value="1"/>
</dbReference>
<evidence type="ECO:0000256" key="2">
    <source>
        <dbReference type="ARBA" id="ARBA00012438"/>
    </source>
</evidence>
<dbReference type="SMART" id="SM00388">
    <property type="entry name" value="HisKA"/>
    <property type="match status" value="1"/>
</dbReference>
<dbReference type="NCBIfam" id="TIGR00229">
    <property type="entry name" value="sensory_box"/>
    <property type="match status" value="3"/>
</dbReference>
<feature type="domain" description="PAS" evidence="10">
    <location>
        <begin position="304"/>
        <end position="372"/>
    </location>
</feature>
<dbReference type="SUPFAM" id="SSF55785">
    <property type="entry name" value="PYP-like sensor domain (PAS domain)"/>
    <property type="match status" value="3"/>
</dbReference>
<dbReference type="RefSeq" id="WP_104388409.1">
    <property type="nucleotide sequence ID" value="NZ_PGEM01000100.1"/>
</dbReference>
<feature type="domain" description="PAS" evidence="10">
    <location>
        <begin position="179"/>
        <end position="224"/>
    </location>
</feature>
<dbReference type="InterPro" id="IPR003594">
    <property type="entry name" value="HATPase_dom"/>
</dbReference>
<dbReference type="InterPro" id="IPR000014">
    <property type="entry name" value="PAS"/>
</dbReference>
<dbReference type="PROSITE" id="PS50112">
    <property type="entry name" value="PAS"/>
    <property type="match status" value="2"/>
</dbReference>
<feature type="coiled-coil region" evidence="8">
    <location>
        <begin position="14"/>
        <end position="41"/>
    </location>
</feature>
<evidence type="ECO:0000313" key="12">
    <source>
        <dbReference type="EMBL" id="PPJ62742.1"/>
    </source>
</evidence>
<name>A0A2S6CSS4_9CYAN</name>
<dbReference type="Pfam" id="PF02518">
    <property type="entry name" value="HATPase_c"/>
    <property type="match status" value="1"/>
</dbReference>
<reference evidence="12 13" key="1">
    <citation type="submission" date="2018-02" db="EMBL/GenBank/DDBJ databases">
        <title>Discovery of a pederin family compound in a non-symbiotic bloom-forming cyanobacterium.</title>
        <authorList>
            <person name="Kust A."/>
            <person name="Mares J."/>
            <person name="Jokela J."/>
            <person name="Urajova P."/>
            <person name="Hajek J."/>
            <person name="Saurav K."/>
            <person name="Voracova K."/>
            <person name="Fewer D.P."/>
            <person name="Haapaniemi E."/>
            <person name="Permi P."/>
            <person name="Rehakova K."/>
            <person name="Sivonen K."/>
            <person name="Hrouzek P."/>
        </authorList>
    </citation>
    <scope>NUCLEOTIDE SEQUENCE [LARGE SCALE GENOMIC DNA]</scope>
    <source>
        <strain evidence="12 13">CHARLIE-1</strain>
    </source>
</reference>
<dbReference type="SMART" id="SM00086">
    <property type="entry name" value="PAC"/>
    <property type="match status" value="3"/>
</dbReference>
<dbReference type="InterPro" id="IPR003661">
    <property type="entry name" value="HisK_dim/P_dom"/>
</dbReference>
<dbReference type="Proteomes" id="UP000239589">
    <property type="component" value="Unassembled WGS sequence"/>
</dbReference>
<dbReference type="Pfam" id="PF08447">
    <property type="entry name" value="PAS_3"/>
    <property type="match status" value="1"/>
</dbReference>
<feature type="domain" description="PAC" evidence="11">
    <location>
        <begin position="377"/>
        <end position="429"/>
    </location>
</feature>
<dbReference type="PROSITE" id="PS50113">
    <property type="entry name" value="PAC"/>
    <property type="match status" value="2"/>
</dbReference>
<evidence type="ECO:0000256" key="4">
    <source>
        <dbReference type="ARBA" id="ARBA00022679"/>
    </source>
</evidence>
<dbReference type="PANTHER" id="PTHR43304">
    <property type="entry name" value="PHYTOCHROME-LIKE PROTEIN CPH1"/>
    <property type="match status" value="1"/>
</dbReference>
<keyword evidence="13" id="KW-1185">Reference proteome</keyword>
<evidence type="ECO:0000259" key="10">
    <source>
        <dbReference type="PROSITE" id="PS50112"/>
    </source>
</evidence>
<evidence type="ECO:0000256" key="8">
    <source>
        <dbReference type="SAM" id="Coils"/>
    </source>
</evidence>
<organism evidence="12 13">
    <name type="scientific">Cuspidothrix issatschenkoi CHARLIE-1</name>
    <dbReference type="NCBI Taxonomy" id="2052836"/>
    <lineage>
        <taxon>Bacteria</taxon>
        <taxon>Bacillati</taxon>
        <taxon>Cyanobacteriota</taxon>
        <taxon>Cyanophyceae</taxon>
        <taxon>Nostocales</taxon>
        <taxon>Aphanizomenonaceae</taxon>
        <taxon>Cuspidothrix</taxon>
    </lineage>
</organism>
<evidence type="ECO:0000256" key="6">
    <source>
        <dbReference type="ARBA" id="ARBA00023012"/>
    </source>
</evidence>
<dbReference type="InterPro" id="IPR036890">
    <property type="entry name" value="HATPase_C_sf"/>
</dbReference>
<evidence type="ECO:0000256" key="3">
    <source>
        <dbReference type="ARBA" id="ARBA00022553"/>
    </source>
</evidence>
<dbReference type="InterPro" id="IPR035965">
    <property type="entry name" value="PAS-like_dom_sf"/>
</dbReference>
<protein>
    <recommendedName>
        <fullName evidence="2">histidine kinase</fullName>
        <ecNumber evidence="2">2.7.13.3</ecNumber>
    </recommendedName>
</protein>
<dbReference type="PANTHER" id="PTHR43304:SF1">
    <property type="entry name" value="PAC DOMAIN-CONTAINING PROTEIN"/>
    <property type="match status" value="1"/>
</dbReference>
<dbReference type="OrthoDB" id="505470at2"/>
<keyword evidence="3" id="KW-0597">Phosphoprotein</keyword>
<gene>
    <name evidence="12" type="ORF">CUN59_13935</name>
</gene>
<dbReference type="SUPFAM" id="SSF47384">
    <property type="entry name" value="Homodimeric domain of signal transducing histidine kinase"/>
    <property type="match status" value="1"/>
</dbReference>
<evidence type="ECO:0000256" key="1">
    <source>
        <dbReference type="ARBA" id="ARBA00000085"/>
    </source>
</evidence>
<dbReference type="SMART" id="SM00091">
    <property type="entry name" value="PAS"/>
    <property type="match status" value="3"/>
</dbReference>
<evidence type="ECO:0000259" key="9">
    <source>
        <dbReference type="PROSITE" id="PS50109"/>
    </source>
</evidence>
<evidence type="ECO:0000313" key="13">
    <source>
        <dbReference type="Proteomes" id="UP000239589"/>
    </source>
</evidence>
<evidence type="ECO:0000256" key="7">
    <source>
        <dbReference type="ARBA" id="ARBA00055745"/>
    </source>
</evidence>
<evidence type="ECO:0000256" key="5">
    <source>
        <dbReference type="ARBA" id="ARBA00022777"/>
    </source>
</evidence>
<dbReference type="Gene3D" id="3.30.450.20">
    <property type="entry name" value="PAS domain"/>
    <property type="match status" value="3"/>
</dbReference>
<keyword evidence="5" id="KW-0418">Kinase</keyword>
<dbReference type="PRINTS" id="PR00344">
    <property type="entry name" value="BCTRLSENSOR"/>
</dbReference>
<dbReference type="EC" id="2.7.13.3" evidence="2"/>
<feature type="domain" description="PAC" evidence="11">
    <location>
        <begin position="251"/>
        <end position="303"/>
    </location>
</feature>
<dbReference type="InterPro" id="IPR000700">
    <property type="entry name" value="PAS-assoc_C"/>
</dbReference>
<dbReference type="Gene3D" id="1.10.287.130">
    <property type="match status" value="1"/>
</dbReference>
<dbReference type="CDD" id="cd00075">
    <property type="entry name" value="HATPase"/>
    <property type="match status" value="1"/>
</dbReference>
<comment type="function">
    <text evidence="7">Photoreceptor which exists in two forms that are reversibly interconvertible by light: the R form that absorbs maximally in the red region of the spectrum and the FR form that absorbs maximally in the far-red region.</text>
</comment>
<dbReference type="InterPro" id="IPR013655">
    <property type="entry name" value="PAS_fold_3"/>
</dbReference>
<dbReference type="Pfam" id="PF13426">
    <property type="entry name" value="PAS_9"/>
    <property type="match status" value="2"/>
</dbReference>
<proteinExistence type="predicted"/>
<comment type="caution">
    <text evidence="12">The sequence shown here is derived from an EMBL/GenBank/DDBJ whole genome shotgun (WGS) entry which is preliminary data.</text>
</comment>
<keyword evidence="4" id="KW-0808">Transferase</keyword>
<dbReference type="InterPro" id="IPR005467">
    <property type="entry name" value="His_kinase_dom"/>
</dbReference>
<dbReference type="InterPro" id="IPR001610">
    <property type="entry name" value="PAC"/>
</dbReference>
<dbReference type="EMBL" id="PGEM01000100">
    <property type="protein sequence ID" value="PPJ62742.1"/>
    <property type="molecule type" value="Genomic_DNA"/>
</dbReference>
<feature type="coiled-coil region" evidence="8">
    <location>
        <begin position="413"/>
        <end position="440"/>
    </location>
</feature>
<dbReference type="CDD" id="cd00130">
    <property type="entry name" value="PAS"/>
    <property type="match status" value="3"/>
</dbReference>
<dbReference type="GO" id="GO:0000155">
    <property type="term" value="F:phosphorelay sensor kinase activity"/>
    <property type="evidence" value="ECO:0007669"/>
    <property type="project" value="InterPro"/>
</dbReference>
<dbReference type="Gene3D" id="3.30.565.10">
    <property type="entry name" value="Histidine kinase-like ATPase, C-terminal domain"/>
    <property type="match status" value="1"/>
</dbReference>
<dbReference type="InterPro" id="IPR004358">
    <property type="entry name" value="Sig_transdc_His_kin-like_C"/>
</dbReference>
<keyword evidence="6" id="KW-0902">Two-component regulatory system</keyword>
<keyword evidence="8" id="KW-0175">Coiled coil</keyword>
<dbReference type="Pfam" id="PF00512">
    <property type="entry name" value="HisKA"/>
    <property type="match status" value="1"/>
</dbReference>
<dbReference type="InterPro" id="IPR036097">
    <property type="entry name" value="HisK_dim/P_sf"/>
</dbReference>